<dbReference type="Proteomes" id="UP000297229">
    <property type="component" value="Unassembled WGS sequence"/>
</dbReference>
<accession>A0A4Z1JLW9</accession>
<evidence type="ECO:0000313" key="2">
    <source>
        <dbReference type="Proteomes" id="UP000297229"/>
    </source>
</evidence>
<keyword evidence="2" id="KW-1185">Reference proteome</keyword>
<dbReference type="EMBL" id="PQXM01000446">
    <property type="protein sequence ID" value="TGO72500.1"/>
    <property type="molecule type" value="Genomic_DNA"/>
</dbReference>
<dbReference type="AlphaFoldDB" id="A0A4Z1JLW9"/>
<organism evidence="1 2">
    <name type="scientific">Botrytis elliptica</name>
    <dbReference type="NCBI Taxonomy" id="278938"/>
    <lineage>
        <taxon>Eukaryota</taxon>
        <taxon>Fungi</taxon>
        <taxon>Dikarya</taxon>
        <taxon>Ascomycota</taxon>
        <taxon>Pezizomycotina</taxon>
        <taxon>Leotiomycetes</taxon>
        <taxon>Helotiales</taxon>
        <taxon>Sclerotiniaceae</taxon>
        <taxon>Botrytis</taxon>
    </lineage>
</organism>
<evidence type="ECO:0000313" key="1">
    <source>
        <dbReference type="EMBL" id="TGO72500.1"/>
    </source>
</evidence>
<proteinExistence type="predicted"/>
<gene>
    <name evidence="1" type="ORF">BELL_0448g00080</name>
</gene>
<sequence length="183" mass="20639">MKAPGYQQLIGLEFQTGRCSRKERSPGEPLPKYVIQLQETLDGNSRGKSIFFSFEGGGEHNDGGVFMNHLKSLKHKSGRTDKGFMILGDNLEREAVYRTYTPGGENFPESSGQYRRSEVGKKIMGGLNFGPEIPYYVVVLEMVDVNGGNERNLTDLVFMRMDRGGGTREVSEMMKSMEPRQKW</sequence>
<name>A0A4Z1JLW9_9HELO</name>
<comment type="caution">
    <text evidence="1">The sequence shown here is derived from an EMBL/GenBank/DDBJ whole genome shotgun (WGS) entry which is preliminary data.</text>
</comment>
<protein>
    <submittedName>
        <fullName evidence="1">Uncharacterized protein</fullName>
    </submittedName>
</protein>
<reference evidence="1 2" key="1">
    <citation type="submission" date="2017-12" db="EMBL/GenBank/DDBJ databases">
        <title>Comparative genomics of Botrytis spp.</title>
        <authorList>
            <person name="Valero-Jimenez C.A."/>
            <person name="Tapia P."/>
            <person name="Veloso J."/>
            <person name="Silva-Moreno E."/>
            <person name="Staats M."/>
            <person name="Valdes J.H."/>
            <person name="Van Kan J.A.L."/>
        </authorList>
    </citation>
    <scope>NUCLEOTIDE SEQUENCE [LARGE SCALE GENOMIC DNA]</scope>
    <source>
        <strain evidence="1 2">Be9601</strain>
    </source>
</reference>